<feature type="site" description="Transition state stabilizer" evidence="3">
    <location>
        <position position="22"/>
    </location>
</feature>
<comment type="similarity">
    <text evidence="3">Belongs to the IspD/TarI cytidylyltransferase family. IspD subfamily.</text>
</comment>
<dbReference type="PANTHER" id="PTHR32125">
    <property type="entry name" value="2-C-METHYL-D-ERYTHRITOL 4-PHOSPHATE CYTIDYLYLTRANSFERASE, CHLOROPLASTIC"/>
    <property type="match status" value="1"/>
</dbReference>
<dbReference type="InterPro" id="IPR001228">
    <property type="entry name" value="IspD"/>
</dbReference>
<protein>
    <recommendedName>
        <fullName evidence="3">2-C-methyl-D-erythritol 4-phosphate cytidylyltransferase</fullName>
        <ecNumber evidence="3">2.7.7.60</ecNumber>
    </recommendedName>
    <alternativeName>
        <fullName evidence="3">4-diphosphocytidyl-2C-methyl-D-erythritol synthase</fullName>
    </alternativeName>
    <alternativeName>
        <fullName evidence="3">MEP cytidylyltransferase</fullName>
        <shortName evidence="3">MCT</shortName>
    </alternativeName>
</protein>
<evidence type="ECO:0000313" key="5">
    <source>
        <dbReference type="Proteomes" id="UP000426027"/>
    </source>
</evidence>
<keyword evidence="3" id="KW-0414">Isoprene biosynthesis</keyword>
<organism evidence="4 5">
    <name type="scientific">Phnomibacter ginsenosidimutans</name>
    <dbReference type="NCBI Taxonomy" id="2676868"/>
    <lineage>
        <taxon>Bacteria</taxon>
        <taxon>Pseudomonadati</taxon>
        <taxon>Bacteroidota</taxon>
        <taxon>Chitinophagia</taxon>
        <taxon>Chitinophagales</taxon>
        <taxon>Chitinophagaceae</taxon>
        <taxon>Phnomibacter</taxon>
    </lineage>
</organism>
<evidence type="ECO:0000256" key="3">
    <source>
        <dbReference type="HAMAP-Rule" id="MF_00108"/>
    </source>
</evidence>
<evidence type="ECO:0000256" key="1">
    <source>
        <dbReference type="ARBA" id="ARBA00022679"/>
    </source>
</evidence>
<dbReference type="InterPro" id="IPR034683">
    <property type="entry name" value="IspD/TarI"/>
</dbReference>
<feature type="site" description="Positions MEP for the nucleophilic attack" evidence="3">
    <location>
        <position position="206"/>
    </location>
</feature>
<keyword evidence="5" id="KW-1185">Reference proteome</keyword>
<proteinExistence type="inferred from homology"/>
<dbReference type="FunFam" id="3.90.550.10:FF:000003">
    <property type="entry name" value="2-C-methyl-D-erythritol 4-phosphate cytidylyltransferase"/>
    <property type="match status" value="1"/>
</dbReference>
<gene>
    <name evidence="3" type="primary">ispD</name>
    <name evidence="4" type="ORF">GLV81_04670</name>
</gene>
<dbReference type="Pfam" id="PF01128">
    <property type="entry name" value="IspD"/>
    <property type="match status" value="1"/>
</dbReference>
<dbReference type="NCBIfam" id="TIGR00453">
    <property type="entry name" value="ispD"/>
    <property type="match status" value="1"/>
</dbReference>
<dbReference type="InterPro" id="IPR029044">
    <property type="entry name" value="Nucleotide-diphossugar_trans"/>
</dbReference>
<dbReference type="HAMAP" id="MF_00108">
    <property type="entry name" value="IspD"/>
    <property type="match status" value="1"/>
</dbReference>
<comment type="catalytic activity">
    <reaction evidence="3">
        <text>2-C-methyl-D-erythritol 4-phosphate + CTP + H(+) = 4-CDP-2-C-methyl-D-erythritol + diphosphate</text>
        <dbReference type="Rhea" id="RHEA:13429"/>
        <dbReference type="ChEBI" id="CHEBI:15378"/>
        <dbReference type="ChEBI" id="CHEBI:33019"/>
        <dbReference type="ChEBI" id="CHEBI:37563"/>
        <dbReference type="ChEBI" id="CHEBI:57823"/>
        <dbReference type="ChEBI" id="CHEBI:58262"/>
        <dbReference type="EC" id="2.7.7.60"/>
    </reaction>
</comment>
<dbReference type="RefSeq" id="WP_157477294.1">
    <property type="nucleotide sequence ID" value="NZ_CP046566.1"/>
</dbReference>
<dbReference type="Gene3D" id="3.90.550.10">
    <property type="entry name" value="Spore Coat Polysaccharide Biosynthesis Protein SpsA, Chain A"/>
    <property type="match status" value="1"/>
</dbReference>
<feature type="site" description="Positions MEP for the nucleophilic attack" evidence="3">
    <location>
        <position position="151"/>
    </location>
</feature>
<keyword evidence="2 3" id="KW-0548">Nucleotidyltransferase</keyword>
<dbReference type="PANTHER" id="PTHR32125:SF4">
    <property type="entry name" value="2-C-METHYL-D-ERYTHRITOL 4-PHOSPHATE CYTIDYLYLTRANSFERASE, CHLOROPLASTIC"/>
    <property type="match status" value="1"/>
</dbReference>
<dbReference type="GO" id="GO:0019288">
    <property type="term" value="P:isopentenyl diphosphate biosynthetic process, methylerythritol 4-phosphate pathway"/>
    <property type="evidence" value="ECO:0007669"/>
    <property type="project" value="UniProtKB-UniRule"/>
</dbReference>
<dbReference type="CDD" id="cd02516">
    <property type="entry name" value="CDP-ME_synthetase"/>
    <property type="match status" value="1"/>
</dbReference>
<dbReference type="EMBL" id="CP046566">
    <property type="protein sequence ID" value="QGW27482.1"/>
    <property type="molecule type" value="Genomic_DNA"/>
</dbReference>
<dbReference type="SUPFAM" id="SSF53448">
    <property type="entry name" value="Nucleotide-diphospho-sugar transferases"/>
    <property type="match status" value="1"/>
</dbReference>
<comment type="function">
    <text evidence="3">Catalyzes the formation of 4-diphosphocytidyl-2-C-methyl-D-erythritol from CTP and 2-C-methyl-D-erythritol 4-phosphate (MEP).</text>
</comment>
<name>A0A6I6GKQ1_9BACT</name>
<dbReference type="EC" id="2.7.7.60" evidence="3"/>
<dbReference type="KEGG" id="fls:GLV81_04670"/>
<accession>A0A6I6GKQ1</accession>
<sequence>MKKYAIVVAGGAGKRMNSDLPKQFLPLLGKPVLYYTLKAFLDAYEDLVVVLVLPEEHIEKGREIVDAYFNPARFLFTAGGETRFHSVRNGAAMTEQESIIFVHDGVRCLVTPQLIRYCFDSAMLNGSAIPTVSTKDSIRQLTASGSMAVDRTQFRVVQTPQTFHSKILLPALNQIEYKEKFTDEATVVEAFGIDVHLMEGEETNIKITTPVDMTIAEQILLRRISASASEV</sequence>
<reference evidence="4 5" key="1">
    <citation type="submission" date="2019-11" db="EMBL/GenBank/DDBJ databases">
        <authorList>
            <person name="Im W.T."/>
        </authorList>
    </citation>
    <scope>NUCLEOTIDE SEQUENCE [LARGE SCALE GENOMIC DNA]</scope>
    <source>
        <strain evidence="4 5">SB-02</strain>
    </source>
</reference>
<dbReference type="Proteomes" id="UP000426027">
    <property type="component" value="Chromosome"/>
</dbReference>
<feature type="site" description="Transition state stabilizer" evidence="3">
    <location>
        <position position="15"/>
    </location>
</feature>
<dbReference type="NCBIfam" id="NF001186">
    <property type="entry name" value="PRK00155.2-3"/>
    <property type="match status" value="1"/>
</dbReference>
<comment type="pathway">
    <text evidence="3">Isoprenoid biosynthesis; isopentenyl diphosphate biosynthesis via DXP pathway; isopentenyl diphosphate from 1-deoxy-D-xylulose 5-phosphate: step 2/6.</text>
</comment>
<dbReference type="AlphaFoldDB" id="A0A6I6GKQ1"/>
<evidence type="ECO:0000313" key="4">
    <source>
        <dbReference type="EMBL" id="QGW27482.1"/>
    </source>
</evidence>
<keyword evidence="1 3" id="KW-0808">Transferase</keyword>
<dbReference type="InterPro" id="IPR050088">
    <property type="entry name" value="IspD/TarI_cytidylyltransf_bact"/>
</dbReference>
<evidence type="ECO:0000256" key="2">
    <source>
        <dbReference type="ARBA" id="ARBA00022695"/>
    </source>
</evidence>
<dbReference type="UniPathway" id="UPA00056">
    <property type="reaction ID" value="UER00093"/>
</dbReference>
<dbReference type="GO" id="GO:0050518">
    <property type="term" value="F:2-C-methyl-D-erythritol 4-phosphate cytidylyltransferase activity"/>
    <property type="evidence" value="ECO:0007669"/>
    <property type="project" value="UniProtKB-UniRule"/>
</dbReference>